<sequence length="177" mass="20474">MNDKRLRSHGHSTQTSRLSNYSGQHFDFMDTHHSVFSRNSYYNDMHSVHPWSRRPCSRFSGIPFTTLRAKSCSARLEDLSRPKIKRDRLIRQEFFDNITNYAYSGVKPAALTARYSQRLAKLAQPKTTPTGYKDAYILPKAVSEQALSVQATDRICELAKPRRGIILLHTTWKNQQK</sequence>
<organism evidence="2 3">
    <name type="scientific">Rotaria sordida</name>
    <dbReference type="NCBI Taxonomy" id="392033"/>
    <lineage>
        <taxon>Eukaryota</taxon>
        <taxon>Metazoa</taxon>
        <taxon>Spiralia</taxon>
        <taxon>Gnathifera</taxon>
        <taxon>Rotifera</taxon>
        <taxon>Eurotatoria</taxon>
        <taxon>Bdelloidea</taxon>
        <taxon>Philodinida</taxon>
        <taxon>Philodinidae</taxon>
        <taxon>Rotaria</taxon>
    </lineage>
</organism>
<evidence type="ECO:0000256" key="1">
    <source>
        <dbReference type="ARBA" id="ARBA00022737"/>
    </source>
</evidence>
<dbReference type="AlphaFoldDB" id="A0A814ZIT0"/>
<evidence type="ECO:0000313" key="3">
    <source>
        <dbReference type="Proteomes" id="UP000663870"/>
    </source>
</evidence>
<evidence type="ECO:0000313" key="2">
    <source>
        <dbReference type="EMBL" id="CAF1245950.1"/>
    </source>
</evidence>
<dbReference type="SMART" id="SM00705">
    <property type="entry name" value="THEG"/>
    <property type="match status" value="3"/>
</dbReference>
<proteinExistence type="predicted"/>
<name>A0A814ZIT0_9BILA</name>
<accession>A0A814ZIT0</accession>
<dbReference type="PANTHER" id="PTHR15901">
    <property type="entry name" value="TESTICULAR HAPLOID EXPRESSED GENE PROTEIN"/>
    <property type="match status" value="1"/>
</dbReference>
<keyword evidence="3" id="KW-1185">Reference proteome</keyword>
<comment type="caution">
    <text evidence="2">The sequence shown here is derived from an EMBL/GenBank/DDBJ whole genome shotgun (WGS) entry which is preliminary data.</text>
</comment>
<reference evidence="2" key="1">
    <citation type="submission" date="2021-02" db="EMBL/GenBank/DDBJ databases">
        <authorList>
            <person name="Nowell W R."/>
        </authorList>
    </citation>
    <scope>NUCLEOTIDE SEQUENCE</scope>
</reference>
<keyword evidence="1" id="KW-0677">Repeat</keyword>
<dbReference type="Proteomes" id="UP000663870">
    <property type="component" value="Unassembled WGS sequence"/>
</dbReference>
<dbReference type="InterPro" id="IPR006623">
    <property type="entry name" value="THEG"/>
</dbReference>
<protein>
    <submittedName>
        <fullName evidence="2">Uncharacterized protein</fullName>
    </submittedName>
</protein>
<dbReference type="EMBL" id="CAJNOL010000943">
    <property type="protein sequence ID" value="CAF1245950.1"/>
    <property type="molecule type" value="Genomic_DNA"/>
</dbReference>
<dbReference type="Pfam" id="PF14912">
    <property type="entry name" value="THEG"/>
    <property type="match status" value="2"/>
</dbReference>
<dbReference type="PANTHER" id="PTHR15901:SF16">
    <property type="entry name" value="TESTICULAR HAPLOID EXPRESSED GENE PROTEIN"/>
    <property type="match status" value="1"/>
</dbReference>
<gene>
    <name evidence="2" type="ORF">JXQ802_LOCUS26715</name>
</gene>
<dbReference type="InterPro" id="IPR042401">
    <property type="entry name" value="SPMAP2-like"/>
</dbReference>